<feature type="transmembrane region" description="Helical" evidence="12">
    <location>
        <begin position="15"/>
        <end position="39"/>
    </location>
</feature>
<keyword evidence="7 12" id="KW-0735">Signal-anchor</keyword>
<evidence type="ECO:0000256" key="1">
    <source>
        <dbReference type="ARBA" id="ARBA00004323"/>
    </source>
</evidence>
<dbReference type="Pfam" id="PF13733">
    <property type="entry name" value="Glyco_transf_7N"/>
    <property type="match status" value="1"/>
</dbReference>
<dbReference type="SUPFAM" id="SSF53448">
    <property type="entry name" value="Nucleotide-diphospho-sugar transferases"/>
    <property type="match status" value="1"/>
</dbReference>
<keyword evidence="16" id="KW-1185">Reference proteome</keyword>
<evidence type="ECO:0000256" key="2">
    <source>
        <dbReference type="ARBA" id="ARBA00004922"/>
    </source>
</evidence>
<comment type="cofactor">
    <cofactor evidence="12">
        <name>Mn(2+)</name>
        <dbReference type="ChEBI" id="CHEBI:29035"/>
    </cofactor>
</comment>
<name>A0ABS2XAU9_POLSP</name>
<evidence type="ECO:0000256" key="12">
    <source>
        <dbReference type="RuleBase" id="RU368121"/>
    </source>
</evidence>
<dbReference type="Pfam" id="PF02709">
    <property type="entry name" value="Glyco_transf_7C"/>
    <property type="match status" value="1"/>
</dbReference>
<evidence type="ECO:0000256" key="4">
    <source>
        <dbReference type="ARBA" id="ARBA00022676"/>
    </source>
</evidence>
<comment type="caution">
    <text evidence="12">Lacks conserved residue(s) required for the propagation of feature annotation.</text>
</comment>
<evidence type="ECO:0000256" key="7">
    <source>
        <dbReference type="ARBA" id="ARBA00022968"/>
    </source>
</evidence>
<feature type="domain" description="Galactosyltransferase C-terminal" evidence="13">
    <location>
        <begin position="301"/>
        <end position="376"/>
    </location>
</feature>
<keyword evidence="12" id="KW-0333">Golgi apparatus</keyword>
<feature type="domain" description="Galactosyltransferase N-terminal" evidence="14">
    <location>
        <begin position="89"/>
        <end position="174"/>
    </location>
</feature>
<evidence type="ECO:0000256" key="8">
    <source>
        <dbReference type="ARBA" id="ARBA00022989"/>
    </source>
</evidence>
<evidence type="ECO:0000313" key="16">
    <source>
        <dbReference type="Proteomes" id="UP001166093"/>
    </source>
</evidence>
<comment type="function">
    <text evidence="12">Responsible for the synthesis of complex-type N-linked oligosaccharides in many glycoproteins as well as the carbohydrate moieties of glycolipids.</text>
</comment>
<dbReference type="PANTHER" id="PTHR19300:SF5">
    <property type="entry name" value="BETA-1,4-GALACTOSYLTRANSFERASE 1"/>
    <property type="match status" value="1"/>
</dbReference>
<dbReference type="InterPro" id="IPR029044">
    <property type="entry name" value="Nucleotide-diphossugar_trans"/>
</dbReference>
<feature type="non-terminal residue" evidence="15">
    <location>
        <position position="1"/>
    </location>
</feature>
<feature type="transmembrane region" description="Helical" evidence="12">
    <location>
        <begin position="188"/>
        <end position="211"/>
    </location>
</feature>
<evidence type="ECO:0000256" key="5">
    <source>
        <dbReference type="ARBA" id="ARBA00022679"/>
    </source>
</evidence>
<accession>A0ABS2XAU9</accession>
<evidence type="ECO:0000256" key="11">
    <source>
        <dbReference type="ARBA" id="ARBA00023211"/>
    </source>
</evidence>
<evidence type="ECO:0000256" key="10">
    <source>
        <dbReference type="ARBA" id="ARBA00023180"/>
    </source>
</evidence>
<keyword evidence="8 12" id="KW-1133">Transmembrane helix</keyword>
<evidence type="ECO:0000259" key="14">
    <source>
        <dbReference type="Pfam" id="PF13733"/>
    </source>
</evidence>
<keyword evidence="6 12" id="KW-0812">Transmembrane</keyword>
<dbReference type="GO" id="GO:0016757">
    <property type="term" value="F:glycosyltransferase activity"/>
    <property type="evidence" value="ECO:0007669"/>
    <property type="project" value="UniProtKB-KW"/>
</dbReference>
<sequence length="432" mass="50160">MPDTSPAVVNIPGSFLQKTCTVVVVFCAIHLSVTVLYYCNTFEIFKNSFFVRNQQQQKHIDFNTVSPITETNAPFTEAEETKPKELEKCPETSPLLVGPLRIEFSQPVDLEESKNPALQEGGRFTPQNCKALQKVAVIIPFRNREEHLKYWLYYLHPILQRQQLDYGVYVIHQVTFLFLSYVKTGFFFFYVRVLGLNDFCMILIFYIHYFFEENLLPSARKLKLGRKFTFQHDNDPKHTAKATLDWLRKKKINVLEWPSQSPDLNPIENLCRARWFECVKNCNAAGFFTLSSFPCASRMVHLRKDIQPMAGHLPYKQFFGGISSLSKEQFEKINGFPNNYWGWGGEDDDIYNRIVSKGMGISRPDGTIGKCRMIRHNRDKKNEPNPQRFDRITHTHETMNGDGINSLSYKVVEIKKNTLFTEIIVDIGLPRR</sequence>
<feature type="non-terminal residue" evidence="15">
    <location>
        <position position="432"/>
    </location>
</feature>
<dbReference type="PANTHER" id="PTHR19300">
    <property type="entry name" value="BETA-1,4-GALACTOSYLTRANSFERASE"/>
    <property type="match status" value="1"/>
</dbReference>
<keyword evidence="4 12" id="KW-0328">Glycosyltransferase</keyword>
<dbReference type="Gene3D" id="3.90.550.10">
    <property type="entry name" value="Spore Coat Polysaccharide Biosynthesis Protein SpsA, Chain A"/>
    <property type="match status" value="2"/>
</dbReference>
<evidence type="ECO:0000256" key="9">
    <source>
        <dbReference type="ARBA" id="ARBA00023136"/>
    </source>
</evidence>
<evidence type="ECO:0000256" key="6">
    <source>
        <dbReference type="ARBA" id="ARBA00022692"/>
    </source>
</evidence>
<proteinExistence type="inferred from homology"/>
<dbReference type="EMBL" id="JAAWVQ010008726">
    <property type="protein sequence ID" value="MBN3271183.1"/>
    <property type="molecule type" value="Genomic_DNA"/>
</dbReference>
<evidence type="ECO:0000259" key="13">
    <source>
        <dbReference type="Pfam" id="PF02709"/>
    </source>
</evidence>
<organism evidence="15 16">
    <name type="scientific">Polyodon spathula</name>
    <name type="common">North American paddlefish</name>
    <name type="synonym">Squalus spathula</name>
    <dbReference type="NCBI Taxonomy" id="7913"/>
    <lineage>
        <taxon>Eukaryota</taxon>
        <taxon>Metazoa</taxon>
        <taxon>Chordata</taxon>
        <taxon>Craniata</taxon>
        <taxon>Vertebrata</taxon>
        <taxon>Euteleostomi</taxon>
        <taxon>Actinopterygii</taxon>
        <taxon>Chondrostei</taxon>
        <taxon>Acipenseriformes</taxon>
        <taxon>Polyodontidae</taxon>
        <taxon>Polyodon</taxon>
    </lineage>
</organism>
<dbReference type="InterPro" id="IPR027995">
    <property type="entry name" value="Galactosyl_T_N"/>
</dbReference>
<keyword evidence="11 12" id="KW-0464">Manganese</keyword>
<dbReference type="InterPro" id="IPR027791">
    <property type="entry name" value="Galactosyl_T_C"/>
</dbReference>
<dbReference type="PRINTS" id="PR02050">
    <property type="entry name" value="B14GALTRFASE"/>
</dbReference>
<gene>
    <name evidence="15" type="primary">B4galt1</name>
    <name evidence="15" type="ORF">GTO93_0008078</name>
</gene>
<keyword evidence="12" id="KW-0479">Metal-binding</keyword>
<protein>
    <recommendedName>
        <fullName evidence="12">Beta-1,4-galactosyltransferase</fullName>
        <shortName evidence="12">Beta-1,4-GalTase</shortName>
        <ecNumber evidence="12">2.4.1.-</ecNumber>
    </recommendedName>
</protein>
<comment type="caution">
    <text evidence="15">The sequence shown here is derived from an EMBL/GenBank/DDBJ whole genome shotgun (WGS) entry which is preliminary data.</text>
</comment>
<comment type="pathway">
    <text evidence="2 12">Protein modification; protein glycosylation.</text>
</comment>
<evidence type="ECO:0000256" key="3">
    <source>
        <dbReference type="ARBA" id="ARBA00005735"/>
    </source>
</evidence>
<comment type="subcellular location">
    <subcellularLocation>
        <location evidence="1 12">Golgi apparatus membrane</location>
        <topology evidence="1 12">Single-pass type II membrane protein</topology>
    </subcellularLocation>
</comment>
<comment type="similarity">
    <text evidence="3 12">Belongs to the glycosyltransferase 7 family.</text>
</comment>
<keyword evidence="10 12" id="KW-0325">Glycoprotein</keyword>
<dbReference type="Proteomes" id="UP001166093">
    <property type="component" value="Unassembled WGS sequence"/>
</dbReference>
<reference evidence="15" key="1">
    <citation type="journal article" date="2021" name="Cell">
        <title>Tracing the genetic footprints of vertebrate landing in non-teleost ray-finned fishes.</title>
        <authorList>
            <person name="Bi X."/>
            <person name="Wang K."/>
            <person name="Yang L."/>
            <person name="Pan H."/>
            <person name="Jiang H."/>
            <person name="Wei Q."/>
            <person name="Fang M."/>
            <person name="Yu H."/>
            <person name="Zhu C."/>
            <person name="Cai Y."/>
            <person name="He Y."/>
            <person name="Gan X."/>
            <person name="Zeng H."/>
            <person name="Yu D."/>
            <person name="Zhu Y."/>
            <person name="Jiang H."/>
            <person name="Qiu Q."/>
            <person name="Yang H."/>
            <person name="Zhang Y.E."/>
            <person name="Wang W."/>
            <person name="Zhu M."/>
            <person name="He S."/>
            <person name="Zhang G."/>
        </authorList>
    </citation>
    <scope>NUCLEOTIDE SEQUENCE</scope>
    <source>
        <strain evidence="15">Pddl_001</strain>
    </source>
</reference>
<keyword evidence="5 12" id="KW-0808">Transferase</keyword>
<dbReference type="EC" id="2.4.1.-" evidence="12"/>
<dbReference type="InterPro" id="IPR003859">
    <property type="entry name" value="Galactosyl_T"/>
</dbReference>
<keyword evidence="9 12" id="KW-0472">Membrane</keyword>
<evidence type="ECO:0000313" key="15">
    <source>
        <dbReference type="EMBL" id="MBN3271183.1"/>
    </source>
</evidence>